<proteinExistence type="predicted"/>
<protein>
    <submittedName>
        <fullName evidence="1">Uncharacterized protein</fullName>
    </submittedName>
</protein>
<reference evidence="1" key="1">
    <citation type="journal article" date="2012" name="Proc. Natl. Acad. Sci. U.S.A.">
        <title>Antigenic diversity is generated by distinct evolutionary mechanisms in African trypanosome species.</title>
        <authorList>
            <person name="Jackson A.P."/>
            <person name="Berry A."/>
            <person name="Aslett M."/>
            <person name="Allison H.C."/>
            <person name="Burton P."/>
            <person name="Vavrova-Anderson J."/>
            <person name="Brown R."/>
            <person name="Browne H."/>
            <person name="Corton N."/>
            <person name="Hauser H."/>
            <person name="Gamble J."/>
            <person name="Gilderthorp R."/>
            <person name="Marcello L."/>
            <person name="McQuillan J."/>
            <person name="Otto T.D."/>
            <person name="Quail M.A."/>
            <person name="Sanders M.J."/>
            <person name="van Tonder A."/>
            <person name="Ginger M.L."/>
            <person name="Field M.C."/>
            <person name="Barry J.D."/>
            <person name="Hertz-Fowler C."/>
            <person name="Berriman M."/>
        </authorList>
    </citation>
    <scope>NUCLEOTIDE SEQUENCE</scope>
    <source>
        <strain evidence="1">IL3000</strain>
    </source>
</reference>
<sequence>MRRIFTLTPVWGACFSSWDDGTEGYDWKARALAEKRSVALEFLGNVNKRVSIHDAIRLKADINKKAIHGVSMPTLFTRSDNIEDDELSDVDYNSLLEMIEGEIDTESMAYLSPSDVTLLREEFLNGDDPSDCKRLLNWSNLRSSMSDYQNYGSIPAGERNRWSAWYLRNVRSCKKP</sequence>
<gene>
    <name evidence="1" type="ORF">TCIL3000_10_7210</name>
</gene>
<organism evidence="1">
    <name type="scientific">Trypanosoma congolense (strain IL3000)</name>
    <dbReference type="NCBI Taxonomy" id="1068625"/>
    <lineage>
        <taxon>Eukaryota</taxon>
        <taxon>Discoba</taxon>
        <taxon>Euglenozoa</taxon>
        <taxon>Kinetoplastea</taxon>
        <taxon>Metakinetoplastina</taxon>
        <taxon>Trypanosomatida</taxon>
        <taxon>Trypanosomatidae</taxon>
        <taxon>Trypanosoma</taxon>
        <taxon>Nannomonas</taxon>
    </lineage>
</organism>
<dbReference type="EMBL" id="HE575323">
    <property type="protein sequence ID" value="CCC93948.1"/>
    <property type="molecule type" value="Genomic_DNA"/>
</dbReference>
<dbReference type="AlphaFoldDB" id="G0UX31"/>
<name>G0UX31_TRYCI</name>
<evidence type="ECO:0000313" key="1">
    <source>
        <dbReference type="EMBL" id="CCC93948.1"/>
    </source>
</evidence>
<accession>G0UX31</accession>
<dbReference type="VEuPathDB" id="TriTrypDB:TcIL3000_10_7210"/>